<dbReference type="GO" id="GO:0020037">
    <property type="term" value="F:heme binding"/>
    <property type="evidence" value="ECO:0007669"/>
    <property type="project" value="InterPro"/>
</dbReference>
<evidence type="ECO:0000259" key="10">
    <source>
        <dbReference type="PROSITE" id="PS50026"/>
    </source>
</evidence>
<protein>
    <recommendedName>
        <fullName evidence="1">non-specific serine/threonine protein kinase</fullName>
        <ecNumber evidence="1">2.7.11.1</ecNumber>
    </recommendedName>
</protein>
<evidence type="ECO:0000313" key="14">
    <source>
        <dbReference type="Proteomes" id="UP001229421"/>
    </source>
</evidence>
<keyword evidence="3" id="KW-0732">Signal</keyword>
<dbReference type="Pfam" id="PF01453">
    <property type="entry name" value="B_lectin"/>
    <property type="match status" value="1"/>
</dbReference>
<comment type="caution">
    <text evidence="9">Lacks conserved residue(s) required for the propagation of feature annotation.</text>
</comment>
<gene>
    <name evidence="13" type="ORF">QVD17_02848</name>
</gene>
<organism evidence="13 14">
    <name type="scientific">Tagetes erecta</name>
    <name type="common">African marigold</name>
    <dbReference type="NCBI Taxonomy" id="13708"/>
    <lineage>
        <taxon>Eukaryota</taxon>
        <taxon>Viridiplantae</taxon>
        <taxon>Streptophyta</taxon>
        <taxon>Embryophyta</taxon>
        <taxon>Tracheophyta</taxon>
        <taxon>Spermatophyta</taxon>
        <taxon>Magnoliopsida</taxon>
        <taxon>eudicotyledons</taxon>
        <taxon>Gunneridae</taxon>
        <taxon>Pentapetalae</taxon>
        <taxon>asterids</taxon>
        <taxon>campanulids</taxon>
        <taxon>Asterales</taxon>
        <taxon>Asteraceae</taxon>
        <taxon>Asteroideae</taxon>
        <taxon>Heliantheae alliance</taxon>
        <taxon>Tageteae</taxon>
        <taxon>Tagetes</taxon>
    </lineage>
</organism>
<dbReference type="Gene3D" id="1.10.630.10">
    <property type="entry name" value="Cytochrome P450"/>
    <property type="match status" value="1"/>
</dbReference>
<dbReference type="InterPro" id="IPR036396">
    <property type="entry name" value="Cyt_P450_sf"/>
</dbReference>
<feature type="domain" description="EGF-like" evidence="10">
    <location>
        <begin position="452"/>
        <end position="488"/>
    </location>
</feature>
<dbReference type="CDD" id="cd00028">
    <property type="entry name" value="B_lectin"/>
    <property type="match status" value="1"/>
</dbReference>
<sequence>MKIVQEASELAGAFNLGDYVPILAPLDLQGLTKRIELLSKAFDDMLESIILDHEQGTHTMNDHGHAKMNFTDILLSIKSNTAKDLSQAIDKTSMKALLTDLVVGAADASITSIEWVLSALIRHPRVMKKVQQEIKEVVGNKMFVDEADFVVVKDRLMERRIRVTTTKFLFGFIVSLYTLITYTHPANTISPNVTITYNQSIVSSQQTFELGFFRPGTSMNYYLGIWYKKIPIQTVVWVANPNTPLTDASNELTLTLQGILILTNTTGNVIWSSTNSSTKMMMRNPIGKLLDNGNFIIYDEGDDNINNQEDPIWQSFDFMTNTLLPGMKLGWNFDTKKERHLTSWTSENDPAFGEFSYLIDKRGYPQAVLKKGTEIVSRGGPWNGLRYTGSPNLEPNRFYNFTFVLNEKQIYYEYDLVDTSVVTIVVLQSNGVLERLLWIDREKKWNVYLSRQSDRCDTYGVCGPFGSCNSDKFPVCECLKGFEPASPQQWKITDWSQGCRHVIPLDCDPAEGFKKYSNLKLPDTRGSWYNQTMTLEECQKMCKRNCSCSAYTRLNISGTGSGCLLWFGNLTDIRRFAKNGDTLYIRLSASELGN</sequence>
<dbReference type="Pfam" id="PF00954">
    <property type="entry name" value="S_locus_glycop"/>
    <property type="match status" value="1"/>
</dbReference>
<dbReference type="Pfam" id="PF08276">
    <property type="entry name" value="PAN_2"/>
    <property type="match status" value="1"/>
</dbReference>
<dbReference type="GO" id="GO:0048544">
    <property type="term" value="P:recognition of pollen"/>
    <property type="evidence" value="ECO:0007669"/>
    <property type="project" value="InterPro"/>
</dbReference>
<dbReference type="PROSITE" id="PS50927">
    <property type="entry name" value="BULB_LECTIN"/>
    <property type="match status" value="1"/>
</dbReference>
<evidence type="ECO:0000313" key="13">
    <source>
        <dbReference type="EMBL" id="KAK1437063.1"/>
    </source>
</evidence>
<evidence type="ECO:0000256" key="4">
    <source>
        <dbReference type="ARBA" id="ARBA00023157"/>
    </source>
</evidence>
<evidence type="ECO:0000259" key="12">
    <source>
        <dbReference type="PROSITE" id="PS50948"/>
    </source>
</evidence>
<comment type="catalytic activity">
    <reaction evidence="8">
        <text>L-seryl-[protein] + ATP = O-phospho-L-seryl-[protein] + ADP + H(+)</text>
        <dbReference type="Rhea" id="RHEA:17989"/>
        <dbReference type="Rhea" id="RHEA-COMP:9863"/>
        <dbReference type="Rhea" id="RHEA-COMP:11604"/>
        <dbReference type="ChEBI" id="CHEBI:15378"/>
        <dbReference type="ChEBI" id="CHEBI:29999"/>
        <dbReference type="ChEBI" id="CHEBI:30616"/>
        <dbReference type="ChEBI" id="CHEBI:83421"/>
        <dbReference type="ChEBI" id="CHEBI:456216"/>
        <dbReference type="EC" id="2.7.11.1"/>
    </reaction>
</comment>
<evidence type="ECO:0000256" key="2">
    <source>
        <dbReference type="ARBA" id="ARBA00022553"/>
    </source>
</evidence>
<comment type="catalytic activity">
    <reaction evidence="7">
        <text>L-threonyl-[protein] + ATP = O-phospho-L-threonyl-[protein] + ADP + H(+)</text>
        <dbReference type="Rhea" id="RHEA:46608"/>
        <dbReference type="Rhea" id="RHEA-COMP:11060"/>
        <dbReference type="Rhea" id="RHEA-COMP:11605"/>
        <dbReference type="ChEBI" id="CHEBI:15378"/>
        <dbReference type="ChEBI" id="CHEBI:30013"/>
        <dbReference type="ChEBI" id="CHEBI:30616"/>
        <dbReference type="ChEBI" id="CHEBI:61977"/>
        <dbReference type="ChEBI" id="CHEBI:456216"/>
        <dbReference type="EC" id="2.7.11.1"/>
    </reaction>
</comment>
<dbReference type="InterPro" id="IPR036426">
    <property type="entry name" value="Bulb-type_lectin_dom_sf"/>
</dbReference>
<accession>A0AAD8LCE6</accession>
<dbReference type="SUPFAM" id="SSF51110">
    <property type="entry name" value="alpha-D-mannose-specific plant lectins"/>
    <property type="match status" value="1"/>
</dbReference>
<dbReference type="GO" id="GO:0016705">
    <property type="term" value="F:oxidoreductase activity, acting on paired donors, with incorporation or reduction of molecular oxygen"/>
    <property type="evidence" value="ECO:0007669"/>
    <property type="project" value="InterPro"/>
</dbReference>
<dbReference type="AlphaFoldDB" id="A0AAD8LCE6"/>
<keyword evidence="5" id="KW-0675">Receptor</keyword>
<dbReference type="Gene3D" id="2.90.10.10">
    <property type="entry name" value="Bulb-type lectin domain"/>
    <property type="match status" value="1"/>
</dbReference>
<dbReference type="PROSITE" id="PS50026">
    <property type="entry name" value="EGF_3"/>
    <property type="match status" value="1"/>
</dbReference>
<dbReference type="InterPro" id="IPR000742">
    <property type="entry name" value="EGF"/>
</dbReference>
<evidence type="ECO:0000259" key="11">
    <source>
        <dbReference type="PROSITE" id="PS50927"/>
    </source>
</evidence>
<dbReference type="PANTHER" id="PTHR32444:SF98">
    <property type="entry name" value="RECEPTOR-LIKE SERINE_THREONINE-PROTEIN KINASE"/>
    <property type="match status" value="1"/>
</dbReference>
<dbReference type="EMBL" id="JAUHHV010000001">
    <property type="protein sequence ID" value="KAK1437063.1"/>
    <property type="molecule type" value="Genomic_DNA"/>
</dbReference>
<dbReference type="InterPro" id="IPR001128">
    <property type="entry name" value="Cyt_P450"/>
</dbReference>
<dbReference type="CDD" id="cd01098">
    <property type="entry name" value="PAN_AP_plant"/>
    <property type="match status" value="1"/>
</dbReference>
<keyword evidence="4" id="KW-1015">Disulfide bond</keyword>
<keyword evidence="6" id="KW-0325">Glycoprotein</keyword>
<dbReference type="GO" id="GO:0005506">
    <property type="term" value="F:iron ion binding"/>
    <property type="evidence" value="ECO:0007669"/>
    <property type="project" value="InterPro"/>
</dbReference>
<dbReference type="SMART" id="SM00108">
    <property type="entry name" value="B_lectin"/>
    <property type="match status" value="1"/>
</dbReference>
<dbReference type="SUPFAM" id="SSF48264">
    <property type="entry name" value="Cytochrome P450"/>
    <property type="match status" value="1"/>
</dbReference>
<comment type="caution">
    <text evidence="13">The sequence shown here is derived from an EMBL/GenBank/DDBJ whole genome shotgun (WGS) entry which is preliminary data.</text>
</comment>
<dbReference type="InterPro" id="IPR003609">
    <property type="entry name" value="Pan_app"/>
</dbReference>
<dbReference type="InterPro" id="IPR000858">
    <property type="entry name" value="S_locus_glycoprot_dom"/>
</dbReference>
<evidence type="ECO:0000256" key="6">
    <source>
        <dbReference type="ARBA" id="ARBA00023180"/>
    </source>
</evidence>
<name>A0AAD8LCE6_TARER</name>
<dbReference type="Pfam" id="PF00067">
    <property type="entry name" value="p450"/>
    <property type="match status" value="1"/>
</dbReference>
<keyword evidence="14" id="KW-1185">Reference proteome</keyword>
<keyword evidence="2" id="KW-0597">Phosphoprotein</keyword>
<reference evidence="13" key="1">
    <citation type="journal article" date="2023" name="bioRxiv">
        <title>Improved chromosome-level genome assembly for marigold (Tagetes erecta).</title>
        <authorList>
            <person name="Jiang F."/>
            <person name="Yuan L."/>
            <person name="Wang S."/>
            <person name="Wang H."/>
            <person name="Xu D."/>
            <person name="Wang A."/>
            <person name="Fan W."/>
        </authorList>
    </citation>
    <scope>NUCLEOTIDE SEQUENCE</scope>
    <source>
        <strain evidence="13">WSJ</strain>
        <tissue evidence="13">Leaf</tissue>
    </source>
</reference>
<dbReference type="PROSITE" id="PS50948">
    <property type="entry name" value="PAN"/>
    <property type="match status" value="1"/>
</dbReference>
<proteinExistence type="predicted"/>
<evidence type="ECO:0000256" key="8">
    <source>
        <dbReference type="ARBA" id="ARBA00048679"/>
    </source>
</evidence>
<evidence type="ECO:0000256" key="7">
    <source>
        <dbReference type="ARBA" id="ARBA00047899"/>
    </source>
</evidence>
<dbReference type="InterPro" id="IPR001480">
    <property type="entry name" value="Bulb-type_lectin_dom"/>
</dbReference>
<dbReference type="GO" id="GO:0004497">
    <property type="term" value="F:monooxygenase activity"/>
    <property type="evidence" value="ECO:0007669"/>
    <property type="project" value="InterPro"/>
</dbReference>
<evidence type="ECO:0000256" key="9">
    <source>
        <dbReference type="PROSITE-ProRule" id="PRU00076"/>
    </source>
</evidence>
<evidence type="ECO:0000256" key="3">
    <source>
        <dbReference type="ARBA" id="ARBA00022729"/>
    </source>
</evidence>
<dbReference type="PANTHER" id="PTHR32444">
    <property type="entry name" value="BULB-TYPE LECTIN DOMAIN-CONTAINING PROTEIN"/>
    <property type="match status" value="1"/>
</dbReference>
<evidence type="ECO:0000256" key="5">
    <source>
        <dbReference type="ARBA" id="ARBA00023170"/>
    </source>
</evidence>
<dbReference type="GO" id="GO:0004674">
    <property type="term" value="F:protein serine/threonine kinase activity"/>
    <property type="evidence" value="ECO:0007669"/>
    <property type="project" value="UniProtKB-EC"/>
</dbReference>
<dbReference type="EC" id="2.7.11.1" evidence="1"/>
<dbReference type="SMART" id="SM00473">
    <property type="entry name" value="PAN_AP"/>
    <property type="match status" value="1"/>
</dbReference>
<keyword evidence="9" id="KW-0245">EGF-like domain</keyword>
<evidence type="ECO:0000256" key="1">
    <source>
        <dbReference type="ARBA" id="ARBA00012513"/>
    </source>
</evidence>
<feature type="domain" description="Apple" evidence="12">
    <location>
        <begin position="507"/>
        <end position="589"/>
    </location>
</feature>
<dbReference type="Gene3D" id="3.50.4.10">
    <property type="entry name" value="Hepatocyte Growth Factor"/>
    <property type="match status" value="1"/>
</dbReference>
<feature type="domain" description="Bulb-type lectin" evidence="11">
    <location>
        <begin position="186"/>
        <end position="310"/>
    </location>
</feature>
<dbReference type="Proteomes" id="UP001229421">
    <property type="component" value="Unassembled WGS sequence"/>
</dbReference>
<dbReference type="FunFam" id="3.50.4.10:FF:000002">
    <property type="entry name" value="G-type lectin S-receptor-like serine/threonine-protein kinase"/>
    <property type="match status" value="1"/>
</dbReference>